<feature type="chain" id="PRO_5007125674" description="Ice-binding protein C-terminal domain-containing protein" evidence="1">
    <location>
        <begin position="21"/>
        <end position="298"/>
    </location>
</feature>
<comment type="caution">
    <text evidence="3">The sequence shown here is derived from an EMBL/GenBank/DDBJ whole genome shotgun (WGS) entry which is preliminary data.</text>
</comment>
<proteinExistence type="predicted"/>
<dbReference type="OrthoDB" id="6399769at2"/>
<feature type="domain" description="Ice-binding protein C-terminal" evidence="2">
    <location>
        <begin position="270"/>
        <end position="294"/>
    </location>
</feature>
<feature type="signal peptide" evidence="1">
    <location>
        <begin position="1"/>
        <end position="20"/>
    </location>
</feature>
<dbReference type="NCBIfam" id="TIGR02595">
    <property type="entry name" value="PEP_CTERM"/>
    <property type="match status" value="1"/>
</dbReference>
<keyword evidence="4" id="KW-1185">Reference proteome</keyword>
<name>A0A106BMD2_THIDE</name>
<gene>
    <name evidence="3" type="ORF">ABW22_10800</name>
</gene>
<evidence type="ECO:0000313" key="3">
    <source>
        <dbReference type="EMBL" id="KVW95126.1"/>
    </source>
</evidence>
<sequence length="298" mass="30445">MKLKLIALAAMLAASGVAQAKIANSNDNGNLSSGDMFASLVSVSNTASFTVDLGLRLDQFAAASVNADGVKLVWDMANSSFSDLSTVSTGLAGQLQTLNYGSVYSTFATPGVISASDLKFDIKAMDGLPTNFASAGQNRYLSTSAASSITATNGQVFGMDAVDTYIDAVNGDATNSTHGTAFNTAGANKFDSGDGVNVDFAAGGDQWNGKTSFSSTGAVSPTGINGGDLNFYFLTNTSGVAASQASVTKYAGVWSFDTATAQLSYATAAPVPEAETYAMMLAGLGLVGFMVSRRRKLA</sequence>
<protein>
    <recommendedName>
        <fullName evidence="2">Ice-binding protein C-terminal domain-containing protein</fullName>
    </recommendedName>
</protein>
<organism evidence="3 4">
    <name type="scientific">Thiobacillus denitrificans</name>
    <dbReference type="NCBI Taxonomy" id="36861"/>
    <lineage>
        <taxon>Bacteria</taxon>
        <taxon>Pseudomonadati</taxon>
        <taxon>Pseudomonadota</taxon>
        <taxon>Betaproteobacteria</taxon>
        <taxon>Nitrosomonadales</taxon>
        <taxon>Thiobacillaceae</taxon>
        <taxon>Thiobacillus</taxon>
    </lineage>
</organism>
<dbReference type="Pfam" id="PF07589">
    <property type="entry name" value="PEP-CTERM"/>
    <property type="match status" value="1"/>
</dbReference>
<evidence type="ECO:0000259" key="2">
    <source>
        <dbReference type="Pfam" id="PF07589"/>
    </source>
</evidence>
<evidence type="ECO:0000313" key="4">
    <source>
        <dbReference type="Proteomes" id="UP000064243"/>
    </source>
</evidence>
<dbReference type="Proteomes" id="UP000064243">
    <property type="component" value="Unassembled WGS sequence"/>
</dbReference>
<dbReference type="RefSeq" id="WP_059756217.1">
    <property type="nucleotide sequence ID" value="NZ_LDUG01000026.1"/>
</dbReference>
<dbReference type="AlphaFoldDB" id="A0A106BMD2"/>
<dbReference type="InterPro" id="IPR013424">
    <property type="entry name" value="Ice-binding_C"/>
</dbReference>
<dbReference type="PATRIC" id="fig|36861.3.peg.1828"/>
<evidence type="ECO:0000256" key="1">
    <source>
        <dbReference type="SAM" id="SignalP"/>
    </source>
</evidence>
<keyword evidence="1" id="KW-0732">Signal</keyword>
<reference evidence="3 4" key="1">
    <citation type="journal article" date="2015" name="Appl. Environ. Microbiol.">
        <title>Aerobic and Anaerobic Thiosulfate Oxidation by a Cold-Adapted, Subglacial Chemoautotroph.</title>
        <authorList>
            <person name="Harrold Z.R."/>
            <person name="Skidmore M.L."/>
            <person name="Hamilton T.L."/>
            <person name="Desch L."/>
            <person name="Amada K."/>
            <person name="van Gelder W."/>
            <person name="Glover K."/>
            <person name="Roden E.E."/>
            <person name="Boyd E.S."/>
        </authorList>
    </citation>
    <scope>NUCLEOTIDE SEQUENCE [LARGE SCALE GENOMIC DNA]</scope>
    <source>
        <strain evidence="3 4">RG</strain>
    </source>
</reference>
<dbReference type="EMBL" id="LDUG01000026">
    <property type="protein sequence ID" value="KVW95126.1"/>
    <property type="molecule type" value="Genomic_DNA"/>
</dbReference>
<accession>A0A106BMD2</accession>